<dbReference type="Proteomes" id="UP000708208">
    <property type="component" value="Unassembled WGS sequence"/>
</dbReference>
<gene>
    <name evidence="2" type="ORF">AFUS01_LOCUS15948</name>
</gene>
<proteinExistence type="predicted"/>
<keyword evidence="1" id="KW-0732">Signal</keyword>
<name>A0A8J2JTG6_9HEXA</name>
<feature type="chain" id="PRO_5035201540" evidence="1">
    <location>
        <begin position="18"/>
        <end position="68"/>
    </location>
</feature>
<dbReference type="EMBL" id="CAJVCH010143482">
    <property type="protein sequence ID" value="CAG7727088.1"/>
    <property type="molecule type" value="Genomic_DNA"/>
</dbReference>
<accession>A0A8J2JTG6</accession>
<organism evidence="2 3">
    <name type="scientific">Allacma fusca</name>
    <dbReference type="NCBI Taxonomy" id="39272"/>
    <lineage>
        <taxon>Eukaryota</taxon>
        <taxon>Metazoa</taxon>
        <taxon>Ecdysozoa</taxon>
        <taxon>Arthropoda</taxon>
        <taxon>Hexapoda</taxon>
        <taxon>Collembola</taxon>
        <taxon>Symphypleona</taxon>
        <taxon>Sminthuridae</taxon>
        <taxon>Allacma</taxon>
    </lineage>
</organism>
<reference evidence="2" key="1">
    <citation type="submission" date="2021-06" db="EMBL/GenBank/DDBJ databases">
        <authorList>
            <person name="Hodson N. C."/>
            <person name="Mongue J. A."/>
            <person name="Jaron S. K."/>
        </authorList>
    </citation>
    <scope>NUCLEOTIDE SEQUENCE</scope>
</reference>
<evidence type="ECO:0000313" key="2">
    <source>
        <dbReference type="EMBL" id="CAG7727088.1"/>
    </source>
</evidence>
<sequence length="68" mass="7317">MLKIIGNLLLLITATVSFPPYPANTDCDGVTCIPNPGNCQPSYEKDTCCPVWYCQGLQGGVFTSFGNE</sequence>
<protein>
    <submittedName>
        <fullName evidence="2">Uncharacterized protein</fullName>
    </submittedName>
</protein>
<comment type="caution">
    <text evidence="2">The sequence shown here is derived from an EMBL/GenBank/DDBJ whole genome shotgun (WGS) entry which is preliminary data.</text>
</comment>
<evidence type="ECO:0000256" key="1">
    <source>
        <dbReference type="SAM" id="SignalP"/>
    </source>
</evidence>
<keyword evidence="3" id="KW-1185">Reference proteome</keyword>
<feature type="signal peptide" evidence="1">
    <location>
        <begin position="1"/>
        <end position="17"/>
    </location>
</feature>
<evidence type="ECO:0000313" key="3">
    <source>
        <dbReference type="Proteomes" id="UP000708208"/>
    </source>
</evidence>
<dbReference type="AlphaFoldDB" id="A0A8J2JTG6"/>